<evidence type="ECO:0000256" key="1">
    <source>
        <dbReference type="SAM" id="Phobius"/>
    </source>
</evidence>
<dbReference type="WBParaSite" id="DME_0000690101-mRNA-1">
    <property type="protein sequence ID" value="DME_0000690101-mRNA-1"/>
    <property type="gene ID" value="DME_0000690101"/>
</dbReference>
<name>A0A0N4UH91_DRAME</name>
<keyword evidence="1" id="KW-1133">Transmembrane helix</keyword>
<organism evidence="2 3">
    <name type="scientific">Dracunculus medinensis</name>
    <name type="common">Guinea worm</name>
    <dbReference type="NCBI Taxonomy" id="318479"/>
    <lineage>
        <taxon>Eukaryota</taxon>
        <taxon>Metazoa</taxon>
        <taxon>Ecdysozoa</taxon>
        <taxon>Nematoda</taxon>
        <taxon>Chromadorea</taxon>
        <taxon>Rhabditida</taxon>
        <taxon>Spirurina</taxon>
        <taxon>Dracunculoidea</taxon>
        <taxon>Dracunculidae</taxon>
        <taxon>Dracunculus</taxon>
    </lineage>
</organism>
<keyword evidence="1" id="KW-0812">Transmembrane</keyword>
<accession>A0A0N4UH91</accession>
<dbReference type="Proteomes" id="UP000038040">
    <property type="component" value="Unplaced"/>
</dbReference>
<feature type="transmembrane region" description="Helical" evidence="1">
    <location>
        <begin position="12"/>
        <end position="29"/>
    </location>
</feature>
<proteinExistence type="predicted"/>
<evidence type="ECO:0000313" key="2">
    <source>
        <dbReference type="Proteomes" id="UP000038040"/>
    </source>
</evidence>
<dbReference type="AlphaFoldDB" id="A0A0N4UH91"/>
<reference evidence="3" key="1">
    <citation type="submission" date="2017-02" db="UniProtKB">
        <authorList>
            <consortium name="WormBaseParasite"/>
        </authorList>
    </citation>
    <scope>IDENTIFICATION</scope>
</reference>
<keyword evidence="1" id="KW-0472">Membrane</keyword>
<evidence type="ECO:0000313" key="3">
    <source>
        <dbReference type="WBParaSite" id="DME_0000690101-mRNA-1"/>
    </source>
</evidence>
<protein>
    <submittedName>
        <fullName evidence="3">ABC transmembrane type-1 domain-containing protein</fullName>
    </submittedName>
</protein>
<sequence>LRAAARRKNAALAYLFAIPIASILSPKTLRVVQSLLIPYSQRNIHLKSHFYKETGRIVNLFSGGRVLGKCSLIVGVIFVGLWRVVVIRSKIVELALFLRLENIFRKWLVKKERITMKLLRKAL</sequence>
<feature type="transmembrane region" description="Helical" evidence="1">
    <location>
        <begin position="66"/>
        <end position="86"/>
    </location>
</feature>